<dbReference type="PROSITE" id="PS50977">
    <property type="entry name" value="HTH_TETR_2"/>
    <property type="match status" value="1"/>
</dbReference>
<sequence length="207" mass="24246">MLKSFETLDEAKKKRIMDAAIHEFAERPYEQASTNRIVKEARIGKGMLFHYFETKQALYEYLVERALSVMEELSKQYLDVSEPDFIERMKGSAKLKMKVYQLHPDLFHFIGQVMLENESKIPRSLTGRLEKMQQDGMRSLFSGVDTSKFRKDVPAEEVMKLIGWSIEGYGKELLAKLDGQTFVDLEMESYWDEFHAFLGVLKLIYYK</sequence>
<dbReference type="EMBL" id="JACSQY010000011">
    <property type="protein sequence ID" value="MBD7909288.1"/>
    <property type="molecule type" value="Genomic_DNA"/>
</dbReference>
<feature type="domain" description="HTH tetR-type" evidence="3">
    <location>
        <begin position="10"/>
        <end position="70"/>
    </location>
</feature>
<protein>
    <submittedName>
        <fullName evidence="4">TetR/AcrR family transcriptional regulator</fullName>
    </submittedName>
</protein>
<dbReference type="Proteomes" id="UP000659496">
    <property type="component" value="Unassembled WGS sequence"/>
</dbReference>
<reference evidence="4 5" key="1">
    <citation type="submission" date="2020-08" db="EMBL/GenBank/DDBJ databases">
        <title>A Genomic Blueprint of the Chicken Gut Microbiome.</title>
        <authorList>
            <person name="Gilroy R."/>
            <person name="Ravi A."/>
            <person name="Getino M."/>
            <person name="Pursley I."/>
            <person name="Horton D.L."/>
            <person name="Alikhan N.-F."/>
            <person name="Baker D."/>
            <person name="Gharbi K."/>
            <person name="Hall N."/>
            <person name="Watson M."/>
            <person name="Adriaenssens E.M."/>
            <person name="Foster-Nyarko E."/>
            <person name="Jarju S."/>
            <person name="Secka A."/>
            <person name="Antonio M."/>
            <person name="Oren A."/>
            <person name="Chaudhuri R."/>
            <person name="La Ragione R.M."/>
            <person name="Hildebrand F."/>
            <person name="Pallen M.J."/>
        </authorList>
    </citation>
    <scope>NUCLEOTIDE SEQUENCE [LARGE SCALE GENOMIC DNA]</scope>
    <source>
        <strain evidence="4 5">Sa3CUA8</strain>
    </source>
</reference>
<dbReference type="InterPro" id="IPR050109">
    <property type="entry name" value="HTH-type_TetR-like_transc_reg"/>
</dbReference>
<evidence type="ECO:0000259" key="3">
    <source>
        <dbReference type="PROSITE" id="PS50977"/>
    </source>
</evidence>
<evidence type="ECO:0000313" key="4">
    <source>
        <dbReference type="EMBL" id="MBD7909288.1"/>
    </source>
</evidence>
<dbReference type="PRINTS" id="PR00455">
    <property type="entry name" value="HTHTETR"/>
</dbReference>
<dbReference type="Gene3D" id="1.10.357.10">
    <property type="entry name" value="Tetracycline Repressor, domain 2"/>
    <property type="match status" value="1"/>
</dbReference>
<proteinExistence type="predicted"/>
<keyword evidence="1 2" id="KW-0238">DNA-binding</keyword>
<dbReference type="PANTHER" id="PTHR30328:SF54">
    <property type="entry name" value="HTH-TYPE TRANSCRIPTIONAL REPRESSOR SCO4008"/>
    <property type="match status" value="1"/>
</dbReference>
<dbReference type="Pfam" id="PF00440">
    <property type="entry name" value="TetR_N"/>
    <property type="match status" value="1"/>
</dbReference>
<dbReference type="InterPro" id="IPR001647">
    <property type="entry name" value="HTH_TetR"/>
</dbReference>
<gene>
    <name evidence="4" type="ORF">H9659_13205</name>
</gene>
<evidence type="ECO:0000313" key="5">
    <source>
        <dbReference type="Proteomes" id="UP000659496"/>
    </source>
</evidence>
<dbReference type="InterPro" id="IPR036271">
    <property type="entry name" value="Tet_transcr_reg_TetR-rel_C_sf"/>
</dbReference>
<accession>A0ABR8PM78</accession>
<evidence type="ECO:0000256" key="1">
    <source>
        <dbReference type="ARBA" id="ARBA00023125"/>
    </source>
</evidence>
<dbReference type="SUPFAM" id="SSF48498">
    <property type="entry name" value="Tetracyclin repressor-like, C-terminal domain"/>
    <property type="match status" value="1"/>
</dbReference>
<name>A0ABR8PM78_9BACL</name>
<dbReference type="SUPFAM" id="SSF46689">
    <property type="entry name" value="Homeodomain-like"/>
    <property type="match status" value="1"/>
</dbReference>
<feature type="DNA-binding region" description="H-T-H motif" evidence="2">
    <location>
        <begin position="33"/>
        <end position="52"/>
    </location>
</feature>
<dbReference type="InterPro" id="IPR009057">
    <property type="entry name" value="Homeodomain-like_sf"/>
</dbReference>
<keyword evidence="5" id="KW-1185">Reference proteome</keyword>
<dbReference type="Gene3D" id="1.10.10.60">
    <property type="entry name" value="Homeodomain-like"/>
    <property type="match status" value="1"/>
</dbReference>
<organism evidence="4 5">
    <name type="scientific">Sporosarcina gallistercoris</name>
    <dbReference type="NCBI Taxonomy" id="2762245"/>
    <lineage>
        <taxon>Bacteria</taxon>
        <taxon>Bacillati</taxon>
        <taxon>Bacillota</taxon>
        <taxon>Bacilli</taxon>
        <taxon>Bacillales</taxon>
        <taxon>Caryophanaceae</taxon>
        <taxon>Sporosarcina</taxon>
    </lineage>
</organism>
<comment type="caution">
    <text evidence="4">The sequence shown here is derived from an EMBL/GenBank/DDBJ whole genome shotgun (WGS) entry which is preliminary data.</text>
</comment>
<dbReference type="PANTHER" id="PTHR30328">
    <property type="entry name" value="TRANSCRIPTIONAL REPRESSOR"/>
    <property type="match status" value="1"/>
</dbReference>
<evidence type="ECO:0000256" key="2">
    <source>
        <dbReference type="PROSITE-ProRule" id="PRU00335"/>
    </source>
</evidence>
<dbReference type="RefSeq" id="WP_191691340.1">
    <property type="nucleotide sequence ID" value="NZ_JACSQY010000011.1"/>
</dbReference>